<dbReference type="AlphaFoldDB" id="A0A940Y7Y1"/>
<keyword evidence="1" id="KW-0805">Transcription regulation</keyword>
<protein>
    <submittedName>
        <fullName evidence="6">TetR/AcrR family transcriptional regulator</fullName>
    </submittedName>
</protein>
<gene>
    <name evidence="6" type="ORF">J8N05_42145</name>
</gene>
<dbReference type="EMBL" id="JAGPYQ010000002">
    <property type="protein sequence ID" value="MBQ0854767.1"/>
    <property type="molecule type" value="Genomic_DNA"/>
</dbReference>
<dbReference type="RefSeq" id="WP_210892660.1">
    <property type="nucleotide sequence ID" value="NZ_JAGPYQ010000002.1"/>
</dbReference>
<dbReference type="InterPro" id="IPR050109">
    <property type="entry name" value="HTH-type_TetR-like_transc_reg"/>
</dbReference>
<dbReference type="PANTHER" id="PTHR30055:SF234">
    <property type="entry name" value="HTH-TYPE TRANSCRIPTIONAL REGULATOR BETI"/>
    <property type="match status" value="1"/>
</dbReference>
<sequence length="181" mass="19460">MSPRADAARNRSAVLQAADDVFVEHGVTASTEEIARRAGLGIGTVFRHFPTKEALLKAVYEQRLERLAARASTVGTGNEPLTWFREFFTDMATTSAEKLILADALSDLRMDADPEVTARLRSAVGALLQRAQAAGAVREDVSFDDLIALLIAAGRAAQATADARTRARLIDVILDGLEPRG</sequence>
<dbReference type="InterPro" id="IPR049445">
    <property type="entry name" value="TetR_SbtR-like_C"/>
</dbReference>
<feature type="DNA-binding region" description="H-T-H motif" evidence="4">
    <location>
        <begin position="30"/>
        <end position="49"/>
    </location>
</feature>
<organism evidence="6 7">
    <name type="scientific">Streptomyces liliiviolaceus</name>
    <dbReference type="NCBI Taxonomy" id="2823109"/>
    <lineage>
        <taxon>Bacteria</taxon>
        <taxon>Bacillati</taxon>
        <taxon>Actinomycetota</taxon>
        <taxon>Actinomycetes</taxon>
        <taxon>Kitasatosporales</taxon>
        <taxon>Streptomycetaceae</taxon>
        <taxon>Streptomyces</taxon>
    </lineage>
</organism>
<keyword evidence="7" id="KW-1185">Reference proteome</keyword>
<dbReference type="PANTHER" id="PTHR30055">
    <property type="entry name" value="HTH-TYPE TRANSCRIPTIONAL REGULATOR RUTR"/>
    <property type="match status" value="1"/>
</dbReference>
<evidence type="ECO:0000256" key="4">
    <source>
        <dbReference type="PROSITE-ProRule" id="PRU00335"/>
    </source>
</evidence>
<reference evidence="6 7" key="1">
    <citation type="submission" date="2021-04" db="EMBL/GenBank/DDBJ databases">
        <authorList>
            <person name="Tang X."/>
            <person name="Zhou X."/>
            <person name="Chen X."/>
            <person name="Cernava T."/>
            <person name="Zhang C."/>
        </authorList>
    </citation>
    <scope>NUCLEOTIDE SEQUENCE [LARGE SCALE GENOMIC DNA]</scope>
    <source>
        <strain evidence="6 7">BH-SS-21</strain>
    </source>
</reference>
<name>A0A940Y7Y1_9ACTN</name>
<dbReference type="Proteomes" id="UP000677413">
    <property type="component" value="Unassembled WGS sequence"/>
</dbReference>
<evidence type="ECO:0000313" key="7">
    <source>
        <dbReference type="Proteomes" id="UP000677413"/>
    </source>
</evidence>
<evidence type="ECO:0000259" key="5">
    <source>
        <dbReference type="PROSITE" id="PS50977"/>
    </source>
</evidence>
<dbReference type="InterPro" id="IPR023772">
    <property type="entry name" value="DNA-bd_HTH_TetR-type_CS"/>
</dbReference>
<keyword evidence="2 4" id="KW-0238">DNA-binding</keyword>
<evidence type="ECO:0000256" key="2">
    <source>
        <dbReference type="ARBA" id="ARBA00023125"/>
    </source>
</evidence>
<dbReference type="InterPro" id="IPR009057">
    <property type="entry name" value="Homeodomain-like_sf"/>
</dbReference>
<accession>A0A940Y7Y1</accession>
<dbReference type="InterPro" id="IPR036271">
    <property type="entry name" value="Tet_transcr_reg_TetR-rel_C_sf"/>
</dbReference>
<feature type="domain" description="HTH tetR-type" evidence="5">
    <location>
        <begin position="8"/>
        <end position="67"/>
    </location>
</feature>
<dbReference type="Pfam" id="PF21597">
    <property type="entry name" value="TetR_C_43"/>
    <property type="match status" value="1"/>
</dbReference>
<dbReference type="GO" id="GO:0003700">
    <property type="term" value="F:DNA-binding transcription factor activity"/>
    <property type="evidence" value="ECO:0007669"/>
    <property type="project" value="TreeGrafter"/>
</dbReference>
<dbReference type="SUPFAM" id="SSF48498">
    <property type="entry name" value="Tetracyclin repressor-like, C-terminal domain"/>
    <property type="match status" value="1"/>
</dbReference>
<dbReference type="PRINTS" id="PR00455">
    <property type="entry name" value="HTHTETR"/>
</dbReference>
<dbReference type="GO" id="GO:0000976">
    <property type="term" value="F:transcription cis-regulatory region binding"/>
    <property type="evidence" value="ECO:0007669"/>
    <property type="project" value="TreeGrafter"/>
</dbReference>
<dbReference type="InterPro" id="IPR001647">
    <property type="entry name" value="HTH_TetR"/>
</dbReference>
<dbReference type="SUPFAM" id="SSF46689">
    <property type="entry name" value="Homeodomain-like"/>
    <property type="match status" value="1"/>
</dbReference>
<dbReference type="PROSITE" id="PS01081">
    <property type="entry name" value="HTH_TETR_1"/>
    <property type="match status" value="1"/>
</dbReference>
<evidence type="ECO:0000313" key="6">
    <source>
        <dbReference type="EMBL" id="MBQ0854767.1"/>
    </source>
</evidence>
<dbReference type="Gene3D" id="1.10.357.10">
    <property type="entry name" value="Tetracycline Repressor, domain 2"/>
    <property type="match status" value="1"/>
</dbReference>
<proteinExistence type="predicted"/>
<dbReference type="PROSITE" id="PS50977">
    <property type="entry name" value="HTH_TETR_2"/>
    <property type="match status" value="1"/>
</dbReference>
<evidence type="ECO:0000256" key="1">
    <source>
        <dbReference type="ARBA" id="ARBA00023015"/>
    </source>
</evidence>
<evidence type="ECO:0000256" key="3">
    <source>
        <dbReference type="ARBA" id="ARBA00023163"/>
    </source>
</evidence>
<comment type="caution">
    <text evidence="6">The sequence shown here is derived from an EMBL/GenBank/DDBJ whole genome shotgun (WGS) entry which is preliminary data.</text>
</comment>
<dbReference type="Pfam" id="PF00440">
    <property type="entry name" value="TetR_N"/>
    <property type="match status" value="1"/>
</dbReference>
<keyword evidence="3" id="KW-0804">Transcription</keyword>